<evidence type="ECO:0000313" key="2">
    <source>
        <dbReference type="EMBL" id="SPC85242.1"/>
    </source>
</evidence>
<protein>
    <submittedName>
        <fullName evidence="2">Uncharacterized protein</fullName>
    </submittedName>
</protein>
<name>A0A2N9FDI7_FAGSY</name>
<reference evidence="2" key="1">
    <citation type="submission" date="2018-02" db="EMBL/GenBank/DDBJ databases">
        <authorList>
            <person name="Cohen D.B."/>
            <person name="Kent A.D."/>
        </authorList>
    </citation>
    <scope>NUCLEOTIDE SEQUENCE</scope>
</reference>
<feature type="region of interest" description="Disordered" evidence="1">
    <location>
        <begin position="1"/>
        <end position="69"/>
    </location>
</feature>
<evidence type="ECO:0000256" key="1">
    <source>
        <dbReference type="SAM" id="MobiDB-lite"/>
    </source>
</evidence>
<organism evidence="2">
    <name type="scientific">Fagus sylvatica</name>
    <name type="common">Beechnut</name>
    <dbReference type="NCBI Taxonomy" id="28930"/>
    <lineage>
        <taxon>Eukaryota</taxon>
        <taxon>Viridiplantae</taxon>
        <taxon>Streptophyta</taxon>
        <taxon>Embryophyta</taxon>
        <taxon>Tracheophyta</taxon>
        <taxon>Spermatophyta</taxon>
        <taxon>Magnoliopsida</taxon>
        <taxon>eudicotyledons</taxon>
        <taxon>Gunneridae</taxon>
        <taxon>Pentapetalae</taxon>
        <taxon>rosids</taxon>
        <taxon>fabids</taxon>
        <taxon>Fagales</taxon>
        <taxon>Fagaceae</taxon>
        <taxon>Fagus</taxon>
    </lineage>
</organism>
<accession>A0A2N9FDI7</accession>
<feature type="compositionally biased region" description="Gly residues" evidence="1">
    <location>
        <begin position="27"/>
        <end position="46"/>
    </location>
</feature>
<gene>
    <name evidence="2" type="ORF">FSB_LOCUS13124</name>
</gene>
<proteinExistence type="predicted"/>
<dbReference type="EMBL" id="OIVN01000768">
    <property type="protein sequence ID" value="SPC85242.1"/>
    <property type="molecule type" value="Genomic_DNA"/>
</dbReference>
<feature type="compositionally biased region" description="Gly residues" evidence="1">
    <location>
        <begin position="1"/>
        <end position="10"/>
    </location>
</feature>
<sequence length="88" mass="9058">MDGEDGVGGGDGRRRRQPQQQNRNGKSNGGNSGRGQEQKGGGGGEGRVVVDPNSREGPADGGDEVLGAREVKDSIGGRWTNGVWAALQ</sequence>
<dbReference type="AlphaFoldDB" id="A0A2N9FDI7"/>